<comment type="caution">
    <text evidence="2">The sequence shown here is derived from an EMBL/GenBank/DDBJ whole genome shotgun (WGS) entry which is preliminary data.</text>
</comment>
<organism evidence="2 3">
    <name type="scientific">Bugula neritina</name>
    <name type="common">Brown bryozoan</name>
    <name type="synonym">Sertularia neritina</name>
    <dbReference type="NCBI Taxonomy" id="10212"/>
    <lineage>
        <taxon>Eukaryota</taxon>
        <taxon>Metazoa</taxon>
        <taxon>Spiralia</taxon>
        <taxon>Lophotrochozoa</taxon>
        <taxon>Bryozoa</taxon>
        <taxon>Gymnolaemata</taxon>
        <taxon>Cheilostomatida</taxon>
        <taxon>Flustrina</taxon>
        <taxon>Buguloidea</taxon>
        <taxon>Bugulidae</taxon>
        <taxon>Bugula</taxon>
    </lineage>
</organism>
<feature type="region of interest" description="Disordered" evidence="1">
    <location>
        <begin position="253"/>
        <end position="288"/>
    </location>
</feature>
<evidence type="ECO:0000256" key="1">
    <source>
        <dbReference type="SAM" id="MobiDB-lite"/>
    </source>
</evidence>
<name>A0A7J7J1S0_BUGNE</name>
<feature type="compositionally biased region" description="Basic and acidic residues" evidence="1">
    <location>
        <begin position="254"/>
        <end position="275"/>
    </location>
</feature>
<gene>
    <name evidence="2" type="ORF">EB796_021685</name>
</gene>
<keyword evidence="3" id="KW-1185">Reference proteome</keyword>
<dbReference type="Proteomes" id="UP000593567">
    <property type="component" value="Unassembled WGS sequence"/>
</dbReference>
<feature type="compositionally biased region" description="Polar residues" evidence="1">
    <location>
        <begin position="278"/>
        <end position="288"/>
    </location>
</feature>
<proteinExistence type="predicted"/>
<sequence length="358" mass="39100">MEKAGLGIDPCDTLKQTPFIMSKAYRRKDPFYAIVAKNRPTYDVFSDGTKSFDSNSSDSVPTDTNVNKSPKSLQTKDLSNVSKVTAGGKRLNKASKAILAENIPCFDSFDDYNLVVQPVTPAKNHISVSTSTDDCWNVPTQEWLTTLEGNSVDSLATSSPKHGAANFSEINNSPAGNNPSFCNNGIPLETRRAKRLRQRLGDSFGSINTSTPEQVNRKAMRLKSPELKTNISHISSLDLEEDLVSSIQNISLNDPRDHIESSDHQKSPSESDMHCHVPSNSVGSSQGMNSIELSHHSVSLFSSSFSRNNASQLDSILEEEGSEPECAESPPSIYHTGEEHPVVVLHRITPAISIAFTH</sequence>
<protein>
    <submittedName>
        <fullName evidence="2">Uncharacterized protein</fullName>
    </submittedName>
</protein>
<reference evidence="2" key="1">
    <citation type="submission" date="2020-06" db="EMBL/GenBank/DDBJ databases">
        <title>Draft genome of Bugula neritina, a colonial animal packing powerful symbionts and potential medicines.</title>
        <authorList>
            <person name="Rayko M."/>
        </authorList>
    </citation>
    <scope>NUCLEOTIDE SEQUENCE [LARGE SCALE GENOMIC DNA]</scope>
    <source>
        <strain evidence="2">Kwan_BN1</strain>
    </source>
</reference>
<feature type="region of interest" description="Disordered" evidence="1">
    <location>
        <begin position="52"/>
        <end position="76"/>
    </location>
</feature>
<evidence type="ECO:0000313" key="2">
    <source>
        <dbReference type="EMBL" id="KAF6020025.1"/>
    </source>
</evidence>
<dbReference type="AlphaFoldDB" id="A0A7J7J1S0"/>
<dbReference type="EMBL" id="VXIV02003199">
    <property type="protein sequence ID" value="KAF6020025.1"/>
    <property type="molecule type" value="Genomic_DNA"/>
</dbReference>
<accession>A0A7J7J1S0</accession>
<evidence type="ECO:0000313" key="3">
    <source>
        <dbReference type="Proteomes" id="UP000593567"/>
    </source>
</evidence>